<comment type="caution">
    <text evidence="2">The sequence shown here is derived from an EMBL/GenBank/DDBJ whole genome shotgun (WGS) entry which is preliminary data.</text>
</comment>
<dbReference type="EMBL" id="VSSQ01060582">
    <property type="protein sequence ID" value="MPN14005.1"/>
    <property type="molecule type" value="Genomic_DNA"/>
</dbReference>
<sequence length="248" mass="28033">MVEAAAKHLEAKQKSGELRIPAGAHMKFSGTYENQVSFQERFVIILPLSLLLIFLIMYFQFRNTAITMLIFIQIAVVWAGGFIGMWLAAQGWFLDFSVFGHNLRELFHFREYNLSVAVWVGFLALFGLATDDAVVIITYLEQMFEKKKMESIREIREMVVEGGLKRIRPCLMTTATTVLALLPILTSSGKGADIMIPMALPIFSGMTFELITLFITPVLYGLYKEFQFKKEQKGKSSQTPLPAENSPV</sequence>
<keyword evidence="1" id="KW-1133">Transmembrane helix</keyword>
<protein>
    <submittedName>
        <fullName evidence="2">Cation efflux system protein CusA</fullName>
    </submittedName>
</protein>
<dbReference type="Pfam" id="PF00873">
    <property type="entry name" value="ACR_tran"/>
    <property type="match status" value="2"/>
</dbReference>
<proteinExistence type="predicted"/>
<feature type="transmembrane region" description="Helical" evidence="1">
    <location>
        <begin position="68"/>
        <end position="94"/>
    </location>
</feature>
<dbReference type="AlphaFoldDB" id="A0A645FHU9"/>
<dbReference type="GO" id="GO:0005886">
    <property type="term" value="C:plasma membrane"/>
    <property type="evidence" value="ECO:0007669"/>
    <property type="project" value="TreeGrafter"/>
</dbReference>
<name>A0A645FHU9_9ZZZZ</name>
<feature type="transmembrane region" description="Helical" evidence="1">
    <location>
        <begin position="198"/>
        <end position="223"/>
    </location>
</feature>
<dbReference type="PANTHER" id="PTHR32063:SF19">
    <property type="entry name" value="CATION EFFLUX SYSTEM PROTEIN CUSA"/>
    <property type="match status" value="1"/>
</dbReference>
<reference evidence="2" key="1">
    <citation type="submission" date="2019-08" db="EMBL/GenBank/DDBJ databases">
        <authorList>
            <person name="Kucharzyk K."/>
            <person name="Murdoch R.W."/>
            <person name="Higgins S."/>
            <person name="Loffler F."/>
        </authorList>
    </citation>
    <scope>NUCLEOTIDE SEQUENCE</scope>
</reference>
<dbReference type="InterPro" id="IPR001036">
    <property type="entry name" value="Acrflvin-R"/>
</dbReference>
<dbReference type="PANTHER" id="PTHR32063">
    <property type="match status" value="1"/>
</dbReference>
<evidence type="ECO:0000256" key="1">
    <source>
        <dbReference type="SAM" id="Phobius"/>
    </source>
</evidence>
<dbReference type="SUPFAM" id="SSF82866">
    <property type="entry name" value="Multidrug efflux transporter AcrB transmembrane domain"/>
    <property type="match status" value="1"/>
</dbReference>
<evidence type="ECO:0000313" key="2">
    <source>
        <dbReference type="EMBL" id="MPN14005.1"/>
    </source>
</evidence>
<organism evidence="2">
    <name type="scientific">bioreactor metagenome</name>
    <dbReference type="NCBI Taxonomy" id="1076179"/>
    <lineage>
        <taxon>unclassified sequences</taxon>
        <taxon>metagenomes</taxon>
        <taxon>ecological metagenomes</taxon>
    </lineage>
</organism>
<accession>A0A645FHU9</accession>
<feature type="transmembrane region" description="Helical" evidence="1">
    <location>
        <begin position="167"/>
        <end position="186"/>
    </location>
</feature>
<feature type="transmembrane region" description="Helical" evidence="1">
    <location>
        <begin position="114"/>
        <end position="140"/>
    </location>
</feature>
<keyword evidence="1" id="KW-0472">Membrane</keyword>
<gene>
    <name evidence="2" type="primary">cusA_5</name>
    <name evidence="2" type="ORF">SDC9_161331</name>
</gene>
<keyword evidence="1" id="KW-0812">Transmembrane</keyword>
<dbReference type="GO" id="GO:0042910">
    <property type="term" value="F:xenobiotic transmembrane transporter activity"/>
    <property type="evidence" value="ECO:0007669"/>
    <property type="project" value="TreeGrafter"/>
</dbReference>
<feature type="transmembrane region" description="Helical" evidence="1">
    <location>
        <begin position="42"/>
        <end position="61"/>
    </location>
</feature>
<dbReference type="Gene3D" id="1.20.1640.10">
    <property type="entry name" value="Multidrug efflux transporter AcrB transmembrane domain"/>
    <property type="match status" value="1"/>
</dbReference>